<dbReference type="Proteomes" id="UP001159363">
    <property type="component" value="Chromosome 8"/>
</dbReference>
<accession>A0ABQ9GU24</accession>
<organism evidence="1 2">
    <name type="scientific">Dryococelus australis</name>
    <dbReference type="NCBI Taxonomy" id="614101"/>
    <lineage>
        <taxon>Eukaryota</taxon>
        <taxon>Metazoa</taxon>
        <taxon>Ecdysozoa</taxon>
        <taxon>Arthropoda</taxon>
        <taxon>Hexapoda</taxon>
        <taxon>Insecta</taxon>
        <taxon>Pterygota</taxon>
        <taxon>Neoptera</taxon>
        <taxon>Polyneoptera</taxon>
        <taxon>Phasmatodea</taxon>
        <taxon>Verophasmatodea</taxon>
        <taxon>Anareolatae</taxon>
        <taxon>Phasmatidae</taxon>
        <taxon>Eurycanthinae</taxon>
        <taxon>Dryococelus</taxon>
    </lineage>
</organism>
<gene>
    <name evidence="1" type="ORF">PR048_023422</name>
</gene>
<comment type="caution">
    <text evidence="1">The sequence shown here is derived from an EMBL/GenBank/DDBJ whole genome shotgun (WGS) entry which is preliminary data.</text>
</comment>
<protein>
    <submittedName>
        <fullName evidence="1">Uncharacterized protein</fullName>
    </submittedName>
</protein>
<reference evidence="1 2" key="1">
    <citation type="submission" date="2023-02" db="EMBL/GenBank/DDBJ databases">
        <title>LHISI_Scaffold_Assembly.</title>
        <authorList>
            <person name="Stuart O.P."/>
            <person name="Cleave R."/>
            <person name="Magrath M.J.L."/>
            <person name="Mikheyev A.S."/>
        </authorList>
    </citation>
    <scope>NUCLEOTIDE SEQUENCE [LARGE SCALE GENOMIC DNA]</scope>
    <source>
        <strain evidence="1">Daus_M_001</strain>
        <tissue evidence="1">Leg muscle</tissue>
    </source>
</reference>
<sequence>MITPTTFIQCWDHKVNLVVPTFHFCKRTTKNWIENFFQAVWWHCEIHGFWEFSICLYIQALQFFNQWDPQKASVKSVCQTLSGGQFSVLKIKCKFVSGHYSFAHLLWDELTQIFSELKRYANGVLPLHTQQMLQVVKGDVAKANIKYAISS</sequence>
<keyword evidence="2" id="KW-1185">Reference proteome</keyword>
<dbReference type="EMBL" id="JARBHB010000009">
    <property type="protein sequence ID" value="KAJ8875527.1"/>
    <property type="molecule type" value="Genomic_DNA"/>
</dbReference>
<name>A0ABQ9GU24_9NEOP</name>
<evidence type="ECO:0000313" key="2">
    <source>
        <dbReference type="Proteomes" id="UP001159363"/>
    </source>
</evidence>
<evidence type="ECO:0000313" key="1">
    <source>
        <dbReference type="EMBL" id="KAJ8875527.1"/>
    </source>
</evidence>
<proteinExistence type="predicted"/>